<dbReference type="GO" id="GO:0001881">
    <property type="term" value="P:receptor recycling"/>
    <property type="evidence" value="ECO:0007669"/>
    <property type="project" value="TreeGrafter"/>
</dbReference>
<dbReference type="Pfam" id="PF00169">
    <property type="entry name" value="PH"/>
    <property type="match status" value="1"/>
</dbReference>
<dbReference type="InterPro" id="IPR001849">
    <property type="entry name" value="PH_domain"/>
</dbReference>
<dbReference type="GO" id="GO:0005829">
    <property type="term" value="C:cytosol"/>
    <property type="evidence" value="ECO:0007669"/>
    <property type="project" value="GOC"/>
</dbReference>
<dbReference type="AlphaFoldDB" id="A0A1X7TA52"/>
<dbReference type="SMART" id="SM00233">
    <property type="entry name" value="PH"/>
    <property type="match status" value="1"/>
</dbReference>
<dbReference type="OrthoDB" id="10055808at2759"/>
<evidence type="ECO:0000313" key="3">
    <source>
        <dbReference type="EnsemblMetazoa" id="Aqu2.1.11298_001"/>
    </source>
</evidence>
<dbReference type="PANTHER" id="PTHR22902:SF27">
    <property type="entry name" value="PLECKSTRIN HOMOLOGY DOMAIN-CONTAINING FAMILY A MEMBER 3"/>
    <property type="match status" value="1"/>
</dbReference>
<dbReference type="Gene3D" id="2.30.29.30">
    <property type="entry name" value="Pleckstrin-homology domain (PH domain)/Phosphotyrosine-binding domain (PTB)"/>
    <property type="match status" value="1"/>
</dbReference>
<proteinExistence type="predicted"/>
<dbReference type="InterPro" id="IPR045188">
    <property type="entry name" value="Boi1/Boi2-like"/>
</dbReference>
<dbReference type="GO" id="GO:0005769">
    <property type="term" value="C:early endosome"/>
    <property type="evidence" value="ECO:0007669"/>
    <property type="project" value="TreeGrafter"/>
</dbReference>
<feature type="domain" description="PH" evidence="2">
    <location>
        <begin position="21"/>
        <end position="125"/>
    </location>
</feature>
<evidence type="ECO:0000256" key="1">
    <source>
        <dbReference type="ARBA" id="ARBA00022553"/>
    </source>
</evidence>
<accession>A0A1X7TA52</accession>
<protein>
    <recommendedName>
        <fullName evidence="2">PH domain-containing protein</fullName>
    </recommendedName>
</protein>
<evidence type="ECO:0000259" key="2">
    <source>
        <dbReference type="PROSITE" id="PS50003"/>
    </source>
</evidence>
<dbReference type="GO" id="GO:0042147">
    <property type="term" value="P:retrograde transport, endosome to Golgi"/>
    <property type="evidence" value="ECO:0007669"/>
    <property type="project" value="TreeGrafter"/>
</dbReference>
<dbReference type="PROSITE" id="PS50003">
    <property type="entry name" value="PH_DOMAIN"/>
    <property type="match status" value="1"/>
</dbReference>
<reference evidence="3" key="1">
    <citation type="submission" date="2017-05" db="UniProtKB">
        <authorList>
            <consortium name="EnsemblMetazoa"/>
        </authorList>
    </citation>
    <scope>IDENTIFICATION</scope>
</reference>
<dbReference type="GO" id="GO:0055037">
    <property type="term" value="C:recycling endosome"/>
    <property type="evidence" value="ECO:0007669"/>
    <property type="project" value="TreeGrafter"/>
</dbReference>
<name>A0A1X7TA52_AMPQE</name>
<organism evidence="3">
    <name type="scientific">Amphimedon queenslandica</name>
    <name type="common">Sponge</name>
    <dbReference type="NCBI Taxonomy" id="400682"/>
    <lineage>
        <taxon>Eukaryota</taxon>
        <taxon>Metazoa</taxon>
        <taxon>Porifera</taxon>
        <taxon>Demospongiae</taxon>
        <taxon>Heteroscleromorpha</taxon>
        <taxon>Haplosclerida</taxon>
        <taxon>Niphatidae</taxon>
        <taxon>Amphimedon</taxon>
    </lineage>
</organism>
<dbReference type="GO" id="GO:0005802">
    <property type="term" value="C:trans-Golgi network"/>
    <property type="evidence" value="ECO:0007669"/>
    <property type="project" value="TreeGrafter"/>
</dbReference>
<dbReference type="GO" id="GO:0007032">
    <property type="term" value="P:endosome organization"/>
    <property type="evidence" value="ECO:0007669"/>
    <property type="project" value="TreeGrafter"/>
</dbReference>
<keyword evidence="1" id="KW-0597">Phosphoprotein</keyword>
<sequence length="178" mass="20875">MYRSSIRFNERELSYYAINIKPDKEGLLEKKGAVRGQGYRQRWFRLKGNLLFYFKVDELQDWESTGDPVGVIILERFRVEDTHSDSQPFSFSLSFEGDLSRMYSLKAFSHQEQKGWIESLSSASATVNSIIGTTWELCPQVVKKYNDCTHSSSYEKLKFRMYELREQVKLYSQTDTVT</sequence>
<dbReference type="InParanoid" id="A0A1X7TA52"/>
<dbReference type="InterPro" id="IPR011993">
    <property type="entry name" value="PH-like_dom_sf"/>
</dbReference>
<dbReference type="EnsemblMetazoa" id="Aqu2.1.11298_001">
    <property type="protein sequence ID" value="Aqu2.1.11298_001"/>
    <property type="gene ID" value="Aqu2.1.11298"/>
</dbReference>
<dbReference type="PANTHER" id="PTHR22902">
    <property type="entry name" value="SESQUIPEDALIAN"/>
    <property type="match status" value="1"/>
</dbReference>
<dbReference type="SUPFAM" id="SSF50729">
    <property type="entry name" value="PH domain-like"/>
    <property type="match status" value="1"/>
</dbReference>